<feature type="domain" description="Tyrosine specific protein phosphatases" evidence="8">
    <location>
        <begin position="433"/>
        <end position="494"/>
    </location>
</feature>
<dbReference type="Proteomes" id="UP001190700">
    <property type="component" value="Unassembled WGS sequence"/>
</dbReference>
<organism evidence="10 11">
    <name type="scientific">Cymbomonas tetramitiformis</name>
    <dbReference type="NCBI Taxonomy" id="36881"/>
    <lineage>
        <taxon>Eukaryota</taxon>
        <taxon>Viridiplantae</taxon>
        <taxon>Chlorophyta</taxon>
        <taxon>Pyramimonadophyceae</taxon>
        <taxon>Pyramimonadales</taxon>
        <taxon>Pyramimonadaceae</taxon>
        <taxon>Cymbomonas</taxon>
    </lineage>
</organism>
<dbReference type="GO" id="GO:0005737">
    <property type="term" value="C:cytoplasm"/>
    <property type="evidence" value="ECO:0007669"/>
    <property type="project" value="TreeGrafter"/>
</dbReference>
<keyword evidence="4" id="KW-0904">Protein phosphatase</keyword>
<evidence type="ECO:0000259" key="9">
    <source>
        <dbReference type="PROSITE" id="PS51913"/>
    </source>
</evidence>
<dbReference type="CDD" id="cd14498">
    <property type="entry name" value="DSP"/>
    <property type="match status" value="1"/>
</dbReference>
<evidence type="ECO:0000313" key="11">
    <source>
        <dbReference type="Proteomes" id="UP001190700"/>
    </source>
</evidence>
<dbReference type="EMBL" id="LGRX02010212">
    <property type="protein sequence ID" value="KAK3270751.1"/>
    <property type="molecule type" value="Genomic_DNA"/>
</dbReference>
<dbReference type="PANTHER" id="PTHR10159:SF519">
    <property type="entry name" value="DUAL SPECIFICITY PROTEIN PHOSPHATASE MPK3"/>
    <property type="match status" value="1"/>
</dbReference>
<dbReference type="InterPro" id="IPR029021">
    <property type="entry name" value="Prot-tyrosine_phosphatase-like"/>
</dbReference>
<dbReference type="PANTHER" id="PTHR10159">
    <property type="entry name" value="DUAL SPECIFICITY PROTEIN PHOSPHATASE"/>
    <property type="match status" value="1"/>
</dbReference>
<evidence type="ECO:0000256" key="5">
    <source>
        <dbReference type="ARBA" id="ARBA00023163"/>
    </source>
</evidence>
<dbReference type="Pfam" id="PF05066">
    <property type="entry name" value="HARE-HTH"/>
    <property type="match status" value="2"/>
</dbReference>
<dbReference type="InterPro" id="IPR000387">
    <property type="entry name" value="Tyr_Pase_dom"/>
</dbReference>
<dbReference type="PROSITE" id="PS51913">
    <property type="entry name" value="HTH_HARE"/>
    <property type="match status" value="2"/>
</dbReference>
<dbReference type="PROSITE" id="PS50056">
    <property type="entry name" value="TYR_PHOSPHATASE_2"/>
    <property type="match status" value="1"/>
</dbReference>
<dbReference type="EC" id="3.1.3.48" evidence="2"/>
<keyword evidence="5" id="KW-0804">Transcription</keyword>
<feature type="domain" description="Tyrosine-protein phosphatase" evidence="7">
    <location>
        <begin position="361"/>
        <end position="518"/>
    </location>
</feature>
<accession>A0AAE0L3G4</accession>
<name>A0AAE0L3G4_9CHLO</name>
<evidence type="ECO:0000259" key="8">
    <source>
        <dbReference type="PROSITE" id="PS50056"/>
    </source>
</evidence>
<dbReference type="SUPFAM" id="SSF52799">
    <property type="entry name" value="(Phosphotyrosine protein) phosphatases II"/>
    <property type="match status" value="1"/>
</dbReference>
<reference evidence="10 11" key="1">
    <citation type="journal article" date="2015" name="Genome Biol. Evol.">
        <title>Comparative Genomics of a Bacterivorous Green Alga Reveals Evolutionary Causalities and Consequences of Phago-Mixotrophic Mode of Nutrition.</title>
        <authorList>
            <person name="Burns J.A."/>
            <person name="Paasch A."/>
            <person name="Narechania A."/>
            <person name="Kim E."/>
        </authorList>
    </citation>
    <scope>NUCLEOTIDE SEQUENCE [LARGE SCALE GENOMIC DNA]</scope>
    <source>
        <strain evidence="10 11">PLY_AMNH</strain>
    </source>
</reference>
<keyword evidence="11" id="KW-1185">Reference proteome</keyword>
<evidence type="ECO:0000256" key="3">
    <source>
        <dbReference type="ARBA" id="ARBA00022801"/>
    </source>
</evidence>
<gene>
    <name evidence="10" type="ORF">CYMTET_20859</name>
</gene>
<dbReference type="GO" id="GO:0006355">
    <property type="term" value="P:regulation of DNA-templated transcription"/>
    <property type="evidence" value="ECO:0007669"/>
    <property type="project" value="InterPro"/>
</dbReference>
<feature type="domain" description="HTH HARE-type" evidence="9">
    <location>
        <begin position="17"/>
        <end position="85"/>
    </location>
</feature>
<feature type="domain" description="HTH HARE-type" evidence="9">
    <location>
        <begin position="169"/>
        <end position="236"/>
    </location>
</feature>
<evidence type="ECO:0000256" key="1">
    <source>
        <dbReference type="ARBA" id="ARBA00008601"/>
    </source>
</evidence>
<comment type="similarity">
    <text evidence="1">Belongs to the protein-tyrosine phosphatase family. Non-receptor class dual specificity subfamily.</text>
</comment>
<dbReference type="InterPro" id="IPR000340">
    <property type="entry name" value="Dual-sp_phosphatase_cat-dom"/>
</dbReference>
<evidence type="ECO:0000259" key="7">
    <source>
        <dbReference type="PROSITE" id="PS50054"/>
    </source>
</evidence>
<dbReference type="InterPro" id="IPR020422">
    <property type="entry name" value="TYR_PHOSPHATASE_DUAL_dom"/>
</dbReference>
<keyword evidence="3" id="KW-0378">Hydrolase</keyword>
<evidence type="ECO:0000256" key="2">
    <source>
        <dbReference type="ARBA" id="ARBA00013064"/>
    </source>
</evidence>
<dbReference type="GO" id="GO:0043409">
    <property type="term" value="P:negative regulation of MAPK cascade"/>
    <property type="evidence" value="ECO:0007669"/>
    <property type="project" value="TreeGrafter"/>
</dbReference>
<proteinExistence type="inferred from homology"/>
<evidence type="ECO:0000313" key="10">
    <source>
        <dbReference type="EMBL" id="KAK3270751.1"/>
    </source>
</evidence>
<dbReference type="InterPro" id="IPR007759">
    <property type="entry name" value="Asxl_HARE-HTH"/>
</dbReference>
<evidence type="ECO:0000256" key="6">
    <source>
        <dbReference type="SAM" id="MobiDB-lite"/>
    </source>
</evidence>
<feature type="region of interest" description="Disordered" evidence="6">
    <location>
        <begin position="102"/>
        <end position="125"/>
    </location>
</feature>
<dbReference type="PROSITE" id="PS50054">
    <property type="entry name" value="TYR_PHOSPHATASE_DUAL"/>
    <property type="match status" value="1"/>
</dbReference>
<dbReference type="Pfam" id="PF00782">
    <property type="entry name" value="DSPc"/>
    <property type="match status" value="1"/>
</dbReference>
<dbReference type="GO" id="GO:0004725">
    <property type="term" value="F:protein tyrosine phosphatase activity"/>
    <property type="evidence" value="ECO:0007669"/>
    <property type="project" value="UniProtKB-EC"/>
</dbReference>
<dbReference type="Gene3D" id="3.90.190.10">
    <property type="entry name" value="Protein tyrosine phosphatase superfamily"/>
    <property type="match status" value="1"/>
</dbReference>
<dbReference type="SMART" id="SM00195">
    <property type="entry name" value="DSPc"/>
    <property type="match status" value="1"/>
</dbReference>
<comment type="caution">
    <text evidence="10">The sequence shown here is derived from an EMBL/GenBank/DDBJ whole genome shotgun (WGS) entry which is preliminary data.</text>
</comment>
<protein>
    <recommendedName>
        <fullName evidence="2">protein-tyrosine-phosphatase</fullName>
        <ecNumber evidence="2">3.1.3.48</ecNumber>
    </recommendedName>
</protein>
<sequence length="535" mass="57477">MRREKASTDNGIPFKTGTLKAACFTVLAAAGKKGARVQDIVKQIQDRKLAPLAGATPANTICSALSSVESVFCRIAPGTYALLSNRTGSAAQKDPSAQKLLQGHVRKRSEPKTDPDLSQVETSSGKRLKLADFHESNLSAPGLDRHLASALNPSVAGSTNGDGCSEDYVSQREACIQVLADAGPEGLSVAEVVSKIVEKNLARLIGRTPHNSITRCLSSDENFFRIGPGHYALRGSDIMMCAQVLSSAFGSISQPPDDMCNQSEYKEEQGSCQPDGSLPAATGSIGEAAISCHVSTGGDGGPTETRNDHTADKVLQWMAGRQKRATRHDFDMDKLRVHDLPSEDVTTEAATLDHFAGSMLIASFIQQGLFQGGMDAAMDLKLLKEHHITHVLNLTRDVPNFHEEAGAGICYLRIPLDAGAEEGNVLERLAETSDFIALGLQAQGKKDEARSGVGGVLVHCRSGVSHSAVATIAYACLRRGWKLQDVWQAMRCARNERGMCVDMLHHTALLQIEEQVQGTWQSTHRTTRSRASKLA</sequence>
<evidence type="ECO:0000256" key="4">
    <source>
        <dbReference type="ARBA" id="ARBA00022912"/>
    </source>
</evidence>
<dbReference type="AlphaFoldDB" id="A0AAE0L3G4"/>